<evidence type="ECO:0000313" key="3">
    <source>
        <dbReference type="EMBL" id="ODM90193.1"/>
    </source>
</evidence>
<comment type="caution">
    <text evidence="3">The sequence shown here is derived from an EMBL/GenBank/DDBJ whole genome shotgun (WGS) entry which is preliminary data.</text>
</comment>
<evidence type="ECO:0000256" key="1">
    <source>
        <dbReference type="SAM" id="Coils"/>
    </source>
</evidence>
<evidence type="ECO:0000256" key="2">
    <source>
        <dbReference type="SAM" id="MobiDB-lite"/>
    </source>
</evidence>
<feature type="compositionally biased region" description="Acidic residues" evidence="2">
    <location>
        <begin position="460"/>
        <end position="469"/>
    </location>
</feature>
<reference evidence="3 4" key="1">
    <citation type="journal article" date="2016" name="Genome Biol. Evol.">
        <title>Gene Family Evolution Reflects Adaptation to Soil Environmental Stressors in the Genome of the Collembolan Orchesella cincta.</title>
        <authorList>
            <person name="Faddeeva-Vakhrusheva A."/>
            <person name="Derks M.F."/>
            <person name="Anvar S.Y."/>
            <person name="Agamennone V."/>
            <person name="Suring W."/>
            <person name="Smit S."/>
            <person name="van Straalen N.M."/>
            <person name="Roelofs D."/>
        </authorList>
    </citation>
    <scope>NUCLEOTIDE SEQUENCE [LARGE SCALE GENOMIC DNA]</scope>
    <source>
        <tissue evidence="3">Mixed pool</tissue>
    </source>
</reference>
<dbReference type="EMBL" id="LJIJ01002117">
    <property type="protein sequence ID" value="ODM90193.1"/>
    <property type="molecule type" value="Genomic_DNA"/>
</dbReference>
<feature type="coiled-coil region" evidence="1">
    <location>
        <begin position="195"/>
        <end position="222"/>
    </location>
</feature>
<name>A0A1D2MB53_ORCCI</name>
<gene>
    <name evidence="3" type="ORF">Ocin01_16485</name>
</gene>
<feature type="compositionally biased region" description="Basic and acidic residues" evidence="2">
    <location>
        <begin position="418"/>
        <end position="428"/>
    </location>
</feature>
<protein>
    <recommendedName>
        <fullName evidence="5">Vezatin</fullName>
    </recommendedName>
</protein>
<evidence type="ECO:0000313" key="4">
    <source>
        <dbReference type="Proteomes" id="UP000094527"/>
    </source>
</evidence>
<proteinExistence type="predicted"/>
<feature type="non-terminal residue" evidence="3">
    <location>
        <position position="1"/>
    </location>
</feature>
<feature type="region of interest" description="Disordered" evidence="2">
    <location>
        <begin position="450"/>
        <end position="469"/>
    </location>
</feature>
<feature type="compositionally biased region" description="Low complexity" evidence="2">
    <location>
        <begin position="405"/>
        <end position="416"/>
    </location>
</feature>
<sequence length="469" mass="52236">RANSLEHLLCNQYRRNVYKLYTRLHVLSRAGKRVLVGFMDDELVRGLLKLSEISESNALDTTITNNVLPSGLNELLAVTLTLIQSMIRLIALLCHMWYQKLEELAEQKLVGLTVDLTLCIEDFYDAVSANQLEYVESLSKPVSSSKTSVAEKFTREYKIAKDYETISQLSEKVMEKVNVAKEIASRLKLCKKDDATAFNELADQLETEHSAAEELVKSLVDQMGTQTLAIRQLRQEQSSDRSPVDNTSHLASDTAFITLQDTMQPTFVTLINETNMGDQTEFHSIVGENPEDENMGGEDIETVVSCTEKYEVFMGDVKTGEDDEEEPTPSFSVQEKLATKTYSSVMAELRTALAPVKTKMDERENAAIRKIYGDVQDNDKAVSSNTKPESETVDKAMGVAVGEASTNSSSHEQASSESEEKYEERDVSLDTPLMGELKSVINAGLQKQFSCAEENFGDNSDSETSDKDE</sequence>
<dbReference type="Proteomes" id="UP000094527">
    <property type="component" value="Unassembled WGS sequence"/>
</dbReference>
<evidence type="ECO:0008006" key="5">
    <source>
        <dbReference type="Google" id="ProtNLM"/>
    </source>
</evidence>
<accession>A0A1D2MB53</accession>
<organism evidence="3 4">
    <name type="scientific">Orchesella cincta</name>
    <name type="common">Springtail</name>
    <name type="synonym">Podura cincta</name>
    <dbReference type="NCBI Taxonomy" id="48709"/>
    <lineage>
        <taxon>Eukaryota</taxon>
        <taxon>Metazoa</taxon>
        <taxon>Ecdysozoa</taxon>
        <taxon>Arthropoda</taxon>
        <taxon>Hexapoda</taxon>
        <taxon>Collembola</taxon>
        <taxon>Entomobryomorpha</taxon>
        <taxon>Entomobryoidea</taxon>
        <taxon>Orchesellidae</taxon>
        <taxon>Orchesellinae</taxon>
        <taxon>Orchesella</taxon>
    </lineage>
</organism>
<keyword evidence="1" id="KW-0175">Coiled coil</keyword>
<keyword evidence="4" id="KW-1185">Reference proteome</keyword>
<feature type="region of interest" description="Disordered" evidence="2">
    <location>
        <begin position="399"/>
        <end position="430"/>
    </location>
</feature>
<dbReference type="AlphaFoldDB" id="A0A1D2MB53"/>